<dbReference type="Proteomes" id="UP000242180">
    <property type="component" value="Unassembled WGS sequence"/>
</dbReference>
<dbReference type="UniPathway" id="UPA00047">
    <property type="reaction ID" value="UER00055"/>
</dbReference>
<dbReference type="InterPro" id="IPR027271">
    <property type="entry name" value="Acetolactate_synth/TF_NikR_C"/>
</dbReference>
<dbReference type="NCBIfam" id="TIGR00119">
    <property type="entry name" value="acolac_sm"/>
    <property type="match status" value="1"/>
</dbReference>
<dbReference type="SUPFAM" id="SSF55021">
    <property type="entry name" value="ACT-like"/>
    <property type="match status" value="2"/>
</dbReference>
<feature type="domain" description="ACT" evidence="7">
    <location>
        <begin position="91"/>
        <end position="171"/>
    </location>
</feature>
<evidence type="ECO:0000259" key="7">
    <source>
        <dbReference type="PROSITE" id="PS51671"/>
    </source>
</evidence>
<dbReference type="GO" id="GO:0005948">
    <property type="term" value="C:acetolactate synthase complex"/>
    <property type="evidence" value="ECO:0007669"/>
    <property type="project" value="TreeGrafter"/>
</dbReference>
<dbReference type="Gene3D" id="3.30.70.1150">
    <property type="entry name" value="ACT-like. Chain A, domain 2"/>
    <property type="match status" value="1"/>
</dbReference>
<dbReference type="GO" id="GO:1990610">
    <property type="term" value="F:acetolactate synthase regulator activity"/>
    <property type="evidence" value="ECO:0007669"/>
    <property type="project" value="InterPro"/>
</dbReference>
<evidence type="ECO:0000256" key="1">
    <source>
        <dbReference type="ARBA" id="ARBA00004974"/>
    </source>
</evidence>
<evidence type="ECO:0000256" key="6">
    <source>
        <dbReference type="SAM" id="MobiDB-lite"/>
    </source>
</evidence>
<proteinExistence type="inferred from homology"/>
<dbReference type="UniPathway" id="UPA00049">
    <property type="reaction ID" value="UER00059"/>
</dbReference>
<dbReference type="STRING" id="13706.A0A1X2HPX3"/>
<keyword evidence="9" id="KW-1185">Reference proteome</keyword>
<dbReference type="PANTHER" id="PTHR31242:SF2">
    <property type="entry name" value="ACETOLACTATE SYNTHASE SMALL SUBUNIT, MITOCHONDRIAL"/>
    <property type="match status" value="1"/>
</dbReference>
<keyword evidence="4" id="KW-0028">Amino-acid biosynthesis</keyword>
<dbReference type="InterPro" id="IPR054480">
    <property type="entry name" value="AHAS_small-like_ACT"/>
</dbReference>
<evidence type="ECO:0000256" key="3">
    <source>
        <dbReference type="ARBA" id="ARBA00006341"/>
    </source>
</evidence>
<dbReference type="Pfam" id="PF10369">
    <property type="entry name" value="ALS_ss_C"/>
    <property type="match status" value="1"/>
</dbReference>
<reference evidence="8 9" key="1">
    <citation type="submission" date="2016-07" db="EMBL/GenBank/DDBJ databases">
        <title>Pervasive Adenine N6-methylation of Active Genes in Fungi.</title>
        <authorList>
            <consortium name="DOE Joint Genome Institute"/>
            <person name="Mondo S.J."/>
            <person name="Dannebaum R.O."/>
            <person name="Kuo R.C."/>
            <person name="Labutti K."/>
            <person name="Haridas S."/>
            <person name="Kuo A."/>
            <person name="Salamov A."/>
            <person name="Ahrendt S.R."/>
            <person name="Lipzen A."/>
            <person name="Sullivan W."/>
            <person name="Andreopoulos W.B."/>
            <person name="Clum A."/>
            <person name="Lindquist E."/>
            <person name="Daum C."/>
            <person name="Ramamoorthy G.K."/>
            <person name="Gryganskyi A."/>
            <person name="Culley D."/>
            <person name="Magnuson J.K."/>
            <person name="James T.Y."/>
            <person name="O'Malley M.A."/>
            <person name="Stajich J.E."/>
            <person name="Spatafora J.W."/>
            <person name="Visel A."/>
            <person name="Grigoriev I.V."/>
        </authorList>
    </citation>
    <scope>NUCLEOTIDE SEQUENCE [LARGE SCALE GENOMIC DNA]</scope>
    <source>
        <strain evidence="8 9">NRRL 2496</strain>
    </source>
</reference>
<dbReference type="PROSITE" id="PS51671">
    <property type="entry name" value="ACT"/>
    <property type="match status" value="1"/>
</dbReference>
<dbReference type="OMA" id="CARSGMM"/>
<comment type="caution">
    <text evidence="8">The sequence shown here is derived from an EMBL/GenBank/DDBJ whole genome shotgun (WGS) entry which is preliminary data.</text>
</comment>
<keyword evidence="5" id="KW-0100">Branched-chain amino acid biosynthesis</keyword>
<dbReference type="EMBL" id="MCGN01000002">
    <property type="protein sequence ID" value="ORZ01433.1"/>
    <property type="molecule type" value="Genomic_DNA"/>
</dbReference>
<dbReference type="FunCoup" id="A0A1X2HPX3">
    <property type="interactions" value="138"/>
</dbReference>
<dbReference type="CDD" id="cd04878">
    <property type="entry name" value="ACT_AHAS"/>
    <property type="match status" value="1"/>
</dbReference>
<evidence type="ECO:0000313" key="8">
    <source>
        <dbReference type="EMBL" id="ORZ01433.1"/>
    </source>
</evidence>
<dbReference type="AlphaFoldDB" id="A0A1X2HPX3"/>
<evidence type="ECO:0000256" key="2">
    <source>
        <dbReference type="ARBA" id="ARBA00005025"/>
    </source>
</evidence>
<evidence type="ECO:0000256" key="4">
    <source>
        <dbReference type="ARBA" id="ARBA00022605"/>
    </source>
</evidence>
<sequence>MLRTLGSRLPVQVVNRTRIQPMAATISGIQNYSTRRSEPASATSAMSFKKHLRQRRFGPVPVMPGPSVEEAVSNILYNTPPPSKAPETRHILNCLVQNEPGVLSRVSGILAARGFNIESLVVANTEVRDLSRMTIVFNGRNVQIEQARRQLEDLVPVWAVLDYTKTKLIERELLLIKVSILGPEHLHEQLPTAKFDDDAEFEDENLQRAEENAADDLTPSRALRETFAHLRAITELTRLFDGKVVDVSSDSVVIEMAAKPGRVSSFMKLCKPFGILEASRTGVMAMPRSPVLDHYEAQTEHSYEEESEKVDATMLPPG</sequence>
<dbReference type="GO" id="GO:0009099">
    <property type="term" value="P:L-valine biosynthetic process"/>
    <property type="evidence" value="ECO:0007669"/>
    <property type="project" value="UniProtKB-UniPathway"/>
</dbReference>
<organism evidence="8 9">
    <name type="scientific">Syncephalastrum racemosum</name>
    <name type="common">Filamentous fungus</name>
    <dbReference type="NCBI Taxonomy" id="13706"/>
    <lineage>
        <taxon>Eukaryota</taxon>
        <taxon>Fungi</taxon>
        <taxon>Fungi incertae sedis</taxon>
        <taxon>Mucoromycota</taxon>
        <taxon>Mucoromycotina</taxon>
        <taxon>Mucoromycetes</taxon>
        <taxon>Mucorales</taxon>
        <taxon>Syncephalastraceae</taxon>
        <taxon>Syncephalastrum</taxon>
    </lineage>
</organism>
<dbReference type="GO" id="GO:0009097">
    <property type="term" value="P:isoleucine biosynthetic process"/>
    <property type="evidence" value="ECO:0007669"/>
    <property type="project" value="UniProtKB-UniPathway"/>
</dbReference>
<protein>
    <submittedName>
        <fullName evidence="8">Small subunit of acetolactate synthase-domain-containing protein</fullName>
    </submittedName>
</protein>
<dbReference type="InterPro" id="IPR002912">
    <property type="entry name" value="ACT_dom"/>
</dbReference>
<gene>
    <name evidence="8" type="ORF">BCR43DRAFT_486933</name>
</gene>
<comment type="similarity">
    <text evidence="3">Belongs to the acetolactate synthase small subunit family.</text>
</comment>
<dbReference type="InterPro" id="IPR053050">
    <property type="entry name" value="ALS_regulatory_subunit"/>
</dbReference>
<dbReference type="InParanoid" id="A0A1X2HPX3"/>
<evidence type="ECO:0000256" key="5">
    <source>
        <dbReference type="ARBA" id="ARBA00023304"/>
    </source>
</evidence>
<dbReference type="InterPro" id="IPR045865">
    <property type="entry name" value="ACT-like_dom_sf"/>
</dbReference>
<feature type="region of interest" description="Disordered" evidence="6">
    <location>
        <begin position="297"/>
        <end position="318"/>
    </location>
</feature>
<dbReference type="InterPro" id="IPR039557">
    <property type="entry name" value="AHAS_ACT"/>
</dbReference>
<comment type="pathway">
    <text evidence="1">Amino-acid biosynthesis; L-isoleucine biosynthesis; L-isoleucine from 2-oxobutanoate: step 1/4.</text>
</comment>
<accession>A0A1X2HPX3</accession>
<comment type="pathway">
    <text evidence="2">Amino-acid biosynthesis; L-valine biosynthesis; L-valine from pyruvate: step 1/4.</text>
</comment>
<dbReference type="FunFam" id="3.30.70.260:FF:000001">
    <property type="entry name" value="Acetolactate synthase, small subunit"/>
    <property type="match status" value="1"/>
</dbReference>
<dbReference type="Pfam" id="PF22629">
    <property type="entry name" value="ACT_AHAS_ss"/>
    <property type="match status" value="1"/>
</dbReference>
<dbReference type="InterPro" id="IPR019455">
    <property type="entry name" value="Acetolactate_synth_ssu_C"/>
</dbReference>
<dbReference type="OrthoDB" id="2013116at2759"/>
<dbReference type="Gene3D" id="3.30.70.260">
    <property type="match status" value="1"/>
</dbReference>
<name>A0A1X2HPX3_SYNRA</name>
<evidence type="ECO:0000313" key="9">
    <source>
        <dbReference type="Proteomes" id="UP000242180"/>
    </source>
</evidence>
<dbReference type="GO" id="GO:0042645">
    <property type="term" value="C:mitochondrial nucleoid"/>
    <property type="evidence" value="ECO:0007669"/>
    <property type="project" value="TreeGrafter"/>
</dbReference>
<dbReference type="PANTHER" id="PTHR31242">
    <property type="entry name" value="ACETOLACTATE SYNTHASE SMALL SUBUNIT, MITOCHONDRIAL"/>
    <property type="match status" value="1"/>
</dbReference>
<dbReference type="InterPro" id="IPR004789">
    <property type="entry name" value="Acetalactate_synth_ssu"/>
</dbReference>